<accession>A0A7W6V1U1</accession>
<keyword evidence="2 7" id="KW-0813">Transport</keyword>
<feature type="domain" description="ABC transmembrane type-1" evidence="8">
    <location>
        <begin position="100"/>
        <end position="300"/>
    </location>
</feature>
<evidence type="ECO:0000256" key="3">
    <source>
        <dbReference type="ARBA" id="ARBA00022475"/>
    </source>
</evidence>
<evidence type="ECO:0000313" key="12">
    <source>
        <dbReference type="Proteomes" id="UP000520770"/>
    </source>
</evidence>
<evidence type="ECO:0000259" key="8">
    <source>
        <dbReference type="PROSITE" id="PS50928"/>
    </source>
</evidence>
<keyword evidence="4 7" id="KW-0812">Transmembrane</keyword>
<feature type="transmembrane region" description="Helical" evidence="7">
    <location>
        <begin position="106"/>
        <end position="127"/>
    </location>
</feature>
<feature type="transmembrane region" description="Helical" evidence="7">
    <location>
        <begin position="12"/>
        <end position="31"/>
    </location>
</feature>
<evidence type="ECO:0000256" key="1">
    <source>
        <dbReference type="ARBA" id="ARBA00004651"/>
    </source>
</evidence>
<organism evidence="11 14">
    <name type="scientific">Aliirhizobium cellulosilyticum</name>
    <dbReference type="NCBI Taxonomy" id="393664"/>
    <lineage>
        <taxon>Bacteria</taxon>
        <taxon>Pseudomonadati</taxon>
        <taxon>Pseudomonadota</taxon>
        <taxon>Alphaproteobacteria</taxon>
        <taxon>Hyphomicrobiales</taxon>
        <taxon>Rhizobiaceae</taxon>
        <taxon>Aliirhizobium</taxon>
    </lineage>
</organism>
<dbReference type="GO" id="GO:0005886">
    <property type="term" value="C:plasma membrane"/>
    <property type="evidence" value="ECO:0007669"/>
    <property type="project" value="UniProtKB-SubCell"/>
</dbReference>
<keyword evidence="13" id="KW-1185">Reference proteome</keyword>
<dbReference type="SUPFAM" id="SSF161098">
    <property type="entry name" value="MetI-like"/>
    <property type="match status" value="1"/>
</dbReference>
<proteinExistence type="inferred from homology"/>
<dbReference type="CDD" id="cd06261">
    <property type="entry name" value="TM_PBP2"/>
    <property type="match status" value="1"/>
</dbReference>
<dbReference type="GO" id="GO:0055085">
    <property type="term" value="P:transmembrane transport"/>
    <property type="evidence" value="ECO:0007669"/>
    <property type="project" value="InterPro"/>
</dbReference>
<name>A0A7W6V1U1_9HYPH</name>
<feature type="transmembrane region" description="Helical" evidence="7">
    <location>
        <begin position="139"/>
        <end position="161"/>
    </location>
</feature>
<evidence type="ECO:0000313" key="10">
    <source>
        <dbReference type="EMBL" id="MBB4413783.1"/>
    </source>
</evidence>
<evidence type="ECO:0000313" key="11">
    <source>
        <dbReference type="EMBL" id="MBB4448398.1"/>
    </source>
</evidence>
<dbReference type="InterPro" id="IPR035906">
    <property type="entry name" value="MetI-like_sf"/>
</dbReference>
<dbReference type="EMBL" id="JACIGY010000007">
    <property type="protein sequence ID" value="MBB4413783.1"/>
    <property type="molecule type" value="Genomic_DNA"/>
</dbReference>
<keyword evidence="6 7" id="KW-0472">Membrane</keyword>
<evidence type="ECO:0000256" key="6">
    <source>
        <dbReference type="ARBA" id="ARBA00023136"/>
    </source>
</evidence>
<protein>
    <submittedName>
        <fullName evidence="11">ABC-type dipeptide/oligopeptide/nickel transport system permease component</fullName>
    </submittedName>
</protein>
<comment type="similarity">
    <text evidence="7">Belongs to the binding-protein-dependent transport system permease family.</text>
</comment>
<dbReference type="Proteomes" id="UP000520770">
    <property type="component" value="Unassembled WGS sequence"/>
</dbReference>
<evidence type="ECO:0000256" key="2">
    <source>
        <dbReference type="ARBA" id="ARBA00022448"/>
    </source>
</evidence>
<comment type="subcellular location">
    <subcellularLocation>
        <location evidence="1 7">Cell membrane</location>
        <topology evidence="1 7">Multi-pass membrane protein</topology>
    </subcellularLocation>
</comment>
<evidence type="ECO:0000313" key="13">
    <source>
        <dbReference type="Proteomes" id="UP000524535"/>
    </source>
</evidence>
<dbReference type="Proteomes" id="UP000576087">
    <property type="component" value="Unassembled WGS sequence"/>
</dbReference>
<dbReference type="Proteomes" id="UP000524535">
    <property type="component" value="Unassembled WGS sequence"/>
</dbReference>
<dbReference type="RefSeq" id="WP_183827605.1">
    <property type="nucleotide sequence ID" value="NZ_JACIGW010000006.1"/>
</dbReference>
<dbReference type="InterPro" id="IPR000515">
    <property type="entry name" value="MetI-like"/>
</dbReference>
<dbReference type="Gene3D" id="1.10.3720.10">
    <property type="entry name" value="MetI-like"/>
    <property type="match status" value="1"/>
</dbReference>
<keyword evidence="5 7" id="KW-1133">Transmembrane helix</keyword>
<evidence type="ECO:0000256" key="7">
    <source>
        <dbReference type="RuleBase" id="RU363032"/>
    </source>
</evidence>
<reference evidence="12 13" key="1">
    <citation type="submission" date="2020-08" db="EMBL/GenBank/DDBJ databases">
        <title>Genomic Encyclopedia of Type Strains, Phase IV (KMG-V): Genome sequencing to study the core and pangenomes of soil and plant-associated prokaryotes.</title>
        <authorList>
            <person name="Whitman W."/>
        </authorList>
    </citation>
    <scope>NUCLEOTIDE SEQUENCE [LARGE SCALE GENOMIC DNA]</scope>
    <source>
        <strain evidence="10 13">SEMIA 444</strain>
        <strain evidence="9 12">SEMIA 448</strain>
        <strain evidence="11 14">SEMIA 452</strain>
    </source>
</reference>
<feature type="transmembrane region" description="Helical" evidence="7">
    <location>
        <begin position="181"/>
        <end position="197"/>
    </location>
</feature>
<dbReference type="EMBL" id="JACIGW010000006">
    <property type="protein sequence ID" value="MBB4350588.1"/>
    <property type="molecule type" value="Genomic_DNA"/>
</dbReference>
<sequence length="314" mass="33655">MAFFILKRVLTWIPSILVVMFGIYALAFYGAGDPIKLMFLSAPGDVAYDPARIDAIREAAGLNRPFLEQFSSYLWNLLHGDLGNSLVSGRAVSSIIAVAAPVSLQLGLVTIVVTALVGVPLGMACAFHQGRALDNLVTSVALLLWAVPAYVIGPLMLVSLIILRPGETLPIGWGGLTDPRVILPVLVLALQPIALIQRQTRAAVIDILSENFIRTAVAKGVPRFRIAVDHVMRPVLTPIVTQLGIILITFINGAIFVEVVFGLPGLGRLTISAMTDSDYPVIMALVLIGTVAVLSANLLVEVLYPLLDPRVQAR</sequence>
<dbReference type="PANTHER" id="PTHR43163:SF6">
    <property type="entry name" value="DIPEPTIDE TRANSPORT SYSTEM PERMEASE PROTEIN DPPB-RELATED"/>
    <property type="match status" value="1"/>
</dbReference>
<keyword evidence="3" id="KW-1003">Cell membrane</keyword>
<feature type="transmembrane region" description="Helical" evidence="7">
    <location>
        <begin position="281"/>
        <end position="307"/>
    </location>
</feature>
<dbReference type="AlphaFoldDB" id="A0A7W6V1U1"/>
<evidence type="ECO:0000313" key="14">
    <source>
        <dbReference type="Proteomes" id="UP000576087"/>
    </source>
</evidence>
<evidence type="ECO:0000256" key="5">
    <source>
        <dbReference type="ARBA" id="ARBA00022989"/>
    </source>
</evidence>
<evidence type="ECO:0000256" key="4">
    <source>
        <dbReference type="ARBA" id="ARBA00022692"/>
    </source>
</evidence>
<feature type="transmembrane region" description="Helical" evidence="7">
    <location>
        <begin position="235"/>
        <end position="261"/>
    </location>
</feature>
<dbReference type="PANTHER" id="PTHR43163">
    <property type="entry name" value="DIPEPTIDE TRANSPORT SYSTEM PERMEASE PROTEIN DPPB-RELATED"/>
    <property type="match status" value="1"/>
</dbReference>
<evidence type="ECO:0000313" key="9">
    <source>
        <dbReference type="EMBL" id="MBB4350588.1"/>
    </source>
</evidence>
<comment type="caution">
    <text evidence="11">The sequence shown here is derived from an EMBL/GenBank/DDBJ whole genome shotgun (WGS) entry which is preliminary data.</text>
</comment>
<dbReference type="PROSITE" id="PS50928">
    <property type="entry name" value="ABC_TM1"/>
    <property type="match status" value="1"/>
</dbReference>
<gene>
    <name evidence="10" type="ORF">GGE31_004321</name>
    <name evidence="9" type="ORF">GGE33_004362</name>
    <name evidence="11" type="ORF">GGE35_004244</name>
</gene>
<dbReference type="EMBL" id="JACIHM010000007">
    <property type="protein sequence ID" value="MBB4448398.1"/>
    <property type="molecule type" value="Genomic_DNA"/>
</dbReference>
<dbReference type="Pfam" id="PF00528">
    <property type="entry name" value="BPD_transp_1"/>
    <property type="match status" value="1"/>
</dbReference>